<feature type="non-terminal residue" evidence="2">
    <location>
        <position position="1"/>
    </location>
</feature>
<organism evidence="2">
    <name type="scientific">Trichophyton rubrum CBS 288.86</name>
    <dbReference type="NCBI Taxonomy" id="1215330"/>
    <lineage>
        <taxon>Eukaryota</taxon>
        <taxon>Fungi</taxon>
        <taxon>Dikarya</taxon>
        <taxon>Ascomycota</taxon>
        <taxon>Pezizomycotina</taxon>
        <taxon>Eurotiomycetes</taxon>
        <taxon>Eurotiomycetidae</taxon>
        <taxon>Onygenales</taxon>
        <taxon>Arthrodermataceae</taxon>
        <taxon>Trichophyton</taxon>
    </lineage>
</organism>
<sequence length="101" mass="10925">MQFFATLLLLVPFVLAAPGDDLGTRHRDASCTASSTLHLIEGECTTASGALSINFLKNTDCDLHVTTDCSDTPDHRTLEQGCRTFMPGDEKYMAIKCATQA</sequence>
<dbReference type="Proteomes" id="UP000023758">
    <property type="component" value="Unassembled WGS sequence"/>
</dbReference>
<proteinExistence type="predicted"/>
<gene>
    <name evidence="2" type="ORF">H103_05755</name>
</gene>
<feature type="chain" id="PRO_5001511117" description="Cyanovirin-N domain-containing protein" evidence="1">
    <location>
        <begin position="17"/>
        <end position="101"/>
    </location>
</feature>
<evidence type="ECO:0000313" key="2">
    <source>
        <dbReference type="EMBL" id="EZF50943.1"/>
    </source>
</evidence>
<keyword evidence="1" id="KW-0732">Signal</keyword>
<name>A0A022VYY2_TRIRU</name>
<accession>A0A022VYY2</accession>
<feature type="signal peptide" evidence="1">
    <location>
        <begin position="1"/>
        <end position="16"/>
    </location>
</feature>
<protein>
    <recommendedName>
        <fullName evidence="3">Cyanovirin-N domain-containing protein</fullName>
    </recommendedName>
</protein>
<dbReference type="AlphaFoldDB" id="A0A022VYY2"/>
<evidence type="ECO:0008006" key="3">
    <source>
        <dbReference type="Google" id="ProtNLM"/>
    </source>
</evidence>
<evidence type="ECO:0000256" key="1">
    <source>
        <dbReference type="SAM" id="SignalP"/>
    </source>
</evidence>
<dbReference type="OrthoDB" id="4171055at2759"/>
<reference evidence="2" key="1">
    <citation type="submission" date="2014-02" db="EMBL/GenBank/DDBJ databases">
        <title>The Genome Sequence of Trichophyton rubrum (morphotype fischeri) CBS 288.86.</title>
        <authorList>
            <consortium name="The Broad Institute Genomics Platform"/>
            <person name="Cuomo C.A."/>
            <person name="White T.C."/>
            <person name="Graser Y."/>
            <person name="Martinez-Rossi N."/>
            <person name="Heitman J."/>
            <person name="Young S.K."/>
            <person name="Zeng Q."/>
            <person name="Gargeya S."/>
            <person name="Abouelleil A."/>
            <person name="Alvarado L."/>
            <person name="Chapman S.B."/>
            <person name="Gainer-Dewar J."/>
            <person name="Goldberg J."/>
            <person name="Griggs A."/>
            <person name="Gujja S."/>
            <person name="Hansen M."/>
            <person name="Howarth C."/>
            <person name="Imamovic A."/>
            <person name="Larimer J."/>
            <person name="Martinez D."/>
            <person name="Murphy C."/>
            <person name="Pearson M.D."/>
            <person name="Persinoti G."/>
            <person name="Poon T."/>
            <person name="Priest M."/>
            <person name="Roberts A.D."/>
            <person name="Saif S."/>
            <person name="Shea T.D."/>
            <person name="Sykes S.N."/>
            <person name="Wortman J."/>
            <person name="Nusbaum C."/>
            <person name="Birren B."/>
        </authorList>
    </citation>
    <scope>NUCLEOTIDE SEQUENCE [LARGE SCALE GENOMIC DNA]</scope>
    <source>
        <strain evidence="2">CBS 288.86</strain>
    </source>
</reference>
<dbReference type="HOGENOM" id="CLU_2291056_0_0_1"/>
<dbReference type="EMBL" id="KK207876">
    <property type="protein sequence ID" value="EZF50943.1"/>
    <property type="molecule type" value="Genomic_DNA"/>
</dbReference>